<dbReference type="Pfam" id="PF06042">
    <property type="entry name" value="NTP_transf_6"/>
    <property type="match status" value="1"/>
</dbReference>
<dbReference type="Proteomes" id="UP000626026">
    <property type="component" value="Unassembled WGS sequence"/>
</dbReference>
<comment type="caution">
    <text evidence="1">The sequence shown here is derived from an EMBL/GenBank/DDBJ whole genome shotgun (WGS) entry which is preliminary data.</text>
</comment>
<dbReference type="InterPro" id="IPR009267">
    <property type="entry name" value="NTP_transf_6"/>
</dbReference>
<sequence>MPFTDKDFLALALANPVNAAILARLPSLGAPQAHLVAGCLFQAVWNAAAGQPPGWGVKDYDVFYFDDSDLSWDAEDRVIRRADSLFADLGVTVEVRNQARVHLWYKAHFGEDYPRLASSRDGIDRYLIACTCVGIEAGTGTLYAPDSLPDLQAGRLRLNPRHPQPRQFLAKAESYKARWPWLSIEPV</sequence>
<name>A0ABR7RJW7_9PROT</name>
<accession>A0ABR7RJW7</accession>
<evidence type="ECO:0000313" key="2">
    <source>
        <dbReference type="Proteomes" id="UP000626026"/>
    </source>
</evidence>
<reference evidence="1 2" key="1">
    <citation type="journal article" date="2013" name="Int. J. Syst. Evol. Microbiol.">
        <title>Roseomonas aerophila sp. nov., isolated from air.</title>
        <authorList>
            <person name="Kim S.J."/>
            <person name="Weon H.Y."/>
            <person name="Ahn J.H."/>
            <person name="Hong S.B."/>
            <person name="Seok S.J."/>
            <person name="Whang K.S."/>
            <person name="Kwon S.W."/>
        </authorList>
    </citation>
    <scope>NUCLEOTIDE SEQUENCE [LARGE SCALE GENOMIC DNA]</scope>
    <source>
        <strain evidence="1 2">NBRC 108923</strain>
    </source>
</reference>
<organism evidence="1 2">
    <name type="scientific">Teichococcus aerophilus</name>
    <dbReference type="NCBI Taxonomy" id="1224513"/>
    <lineage>
        <taxon>Bacteria</taxon>
        <taxon>Pseudomonadati</taxon>
        <taxon>Pseudomonadota</taxon>
        <taxon>Alphaproteobacteria</taxon>
        <taxon>Acetobacterales</taxon>
        <taxon>Roseomonadaceae</taxon>
        <taxon>Roseomonas</taxon>
    </lineage>
</organism>
<protein>
    <submittedName>
        <fullName evidence="1">Nucleotidyltransferase family protein</fullName>
    </submittedName>
</protein>
<dbReference type="PANTHER" id="PTHR39166:SF1">
    <property type="entry name" value="BLL1166 PROTEIN"/>
    <property type="match status" value="1"/>
</dbReference>
<keyword evidence="2" id="KW-1185">Reference proteome</keyword>
<dbReference type="PANTHER" id="PTHR39166">
    <property type="entry name" value="BLL1166 PROTEIN"/>
    <property type="match status" value="1"/>
</dbReference>
<proteinExistence type="predicted"/>
<evidence type="ECO:0000313" key="1">
    <source>
        <dbReference type="EMBL" id="MBC9206604.1"/>
    </source>
</evidence>
<gene>
    <name evidence="1" type="ORF">IBL26_07120</name>
</gene>
<dbReference type="EMBL" id="JACTVA010000008">
    <property type="protein sequence ID" value="MBC9206604.1"/>
    <property type="molecule type" value="Genomic_DNA"/>
</dbReference>
<dbReference type="RefSeq" id="WP_187783775.1">
    <property type="nucleotide sequence ID" value="NZ_JACTVA010000008.1"/>
</dbReference>